<dbReference type="AlphaFoldDB" id="A0AAD7XQ52"/>
<dbReference type="EMBL" id="JAQMWT010000110">
    <property type="protein sequence ID" value="KAJ8610288.1"/>
    <property type="molecule type" value="Genomic_DNA"/>
</dbReference>
<reference evidence="1" key="1">
    <citation type="submission" date="2023-01" db="EMBL/GenBank/DDBJ databases">
        <title>Metagenome sequencing of chrysophaentin producing Chrysophaeum taylorii.</title>
        <authorList>
            <person name="Davison J."/>
            <person name="Bewley C."/>
        </authorList>
    </citation>
    <scope>NUCLEOTIDE SEQUENCE</scope>
    <source>
        <strain evidence="1">NIES-1699</strain>
    </source>
</reference>
<accession>A0AAD7XQ52</accession>
<organism evidence="1 2">
    <name type="scientific">Chrysophaeum taylorii</name>
    <dbReference type="NCBI Taxonomy" id="2483200"/>
    <lineage>
        <taxon>Eukaryota</taxon>
        <taxon>Sar</taxon>
        <taxon>Stramenopiles</taxon>
        <taxon>Ochrophyta</taxon>
        <taxon>Pelagophyceae</taxon>
        <taxon>Pelagomonadales</taxon>
        <taxon>Pelagomonadaceae</taxon>
        <taxon>Chrysophaeum</taxon>
    </lineage>
</organism>
<dbReference type="InterPro" id="IPR012816">
    <property type="entry name" value="NADAR"/>
</dbReference>
<evidence type="ECO:0000313" key="2">
    <source>
        <dbReference type="Proteomes" id="UP001230188"/>
    </source>
</evidence>
<evidence type="ECO:0000313" key="1">
    <source>
        <dbReference type="EMBL" id="KAJ8610288.1"/>
    </source>
</evidence>
<dbReference type="CDD" id="cd15457">
    <property type="entry name" value="NADAR"/>
    <property type="match status" value="1"/>
</dbReference>
<proteinExistence type="predicted"/>
<name>A0AAD7XQ52_9STRA</name>
<gene>
    <name evidence="1" type="ORF">CTAYLR_009072</name>
</gene>
<dbReference type="Proteomes" id="UP001230188">
    <property type="component" value="Unassembled WGS sequence"/>
</dbReference>
<dbReference type="InterPro" id="IPR037238">
    <property type="entry name" value="YbiA-like_sf"/>
</dbReference>
<keyword evidence="2" id="KW-1185">Reference proteome</keyword>
<comment type="caution">
    <text evidence="1">The sequence shown here is derived from an EMBL/GenBank/DDBJ whole genome shotgun (WGS) entry which is preliminary data.</text>
</comment>
<protein>
    <submittedName>
        <fullName evidence="1">Uncharacterized protein</fullName>
    </submittedName>
</protein>
<sequence>MEAWRLGQTRRVRMRSDWEKVKASCMLRAVRAKFAQHDEAREELVATTGAIRAPPSTADWQVTNGLIIERIREEFRLTKGLYHATNATFRHLPKNR</sequence>
<dbReference type="Gene3D" id="1.10.357.40">
    <property type="entry name" value="YbiA-like"/>
    <property type="match status" value="1"/>
</dbReference>
<dbReference type="SUPFAM" id="SSF143990">
    <property type="entry name" value="YbiA-like"/>
    <property type="match status" value="1"/>
</dbReference>